<evidence type="ECO:0000256" key="3">
    <source>
        <dbReference type="ARBA" id="ARBA00022840"/>
    </source>
</evidence>
<dbReference type="InterPro" id="IPR001412">
    <property type="entry name" value="aa-tRNA-synth_I_CS"/>
</dbReference>
<dbReference type="Pfam" id="PF00579">
    <property type="entry name" value="tRNA-synt_1b"/>
    <property type="match status" value="1"/>
</dbReference>
<evidence type="ECO:0000256" key="5">
    <source>
        <dbReference type="ARBA" id="ARBA00023146"/>
    </source>
</evidence>
<keyword evidence="4" id="KW-0648">Protein biosynthesis</keyword>
<evidence type="ECO:0000313" key="6">
    <source>
        <dbReference type="EMBL" id="PIP16958.1"/>
    </source>
</evidence>
<keyword evidence="1 6" id="KW-0436">Ligase</keyword>
<reference evidence="6 7" key="1">
    <citation type="submission" date="2017-09" db="EMBL/GenBank/DDBJ databases">
        <title>Depth-based differentiation of microbial function through sediment-hosted aquifers and enrichment of novel symbionts in the deep terrestrial subsurface.</title>
        <authorList>
            <person name="Probst A.J."/>
            <person name="Ladd B."/>
            <person name="Jarett J.K."/>
            <person name="Geller-Mcgrath D.E."/>
            <person name="Sieber C.M."/>
            <person name="Emerson J.B."/>
            <person name="Anantharaman K."/>
            <person name="Thomas B.C."/>
            <person name="Malmstrom R."/>
            <person name="Stieglmeier M."/>
            <person name="Klingl A."/>
            <person name="Woyke T."/>
            <person name="Ryan C.M."/>
            <person name="Banfield J.F."/>
        </authorList>
    </citation>
    <scope>NUCLEOTIDE SEQUENCE [LARGE SCALE GENOMIC DNA]</scope>
    <source>
        <strain evidence="6">CG23_combo_of_CG06-09_8_20_14_all_37_13</strain>
    </source>
</reference>
<dbReference type="AlphaFoldDB" id="A0A2G9YCJ8"/>
<gene>
    <name evidence="6" type="ORF">COX44_02625</name>
</gene>
<dbReference type="InterPro" id="IPR002305">
    <property type="entry name" value="aa-tRNA-synth_Ic"/>
</dbReference>
<name>A0A2G9YCJ8_9BACT</name>
<evidence type="ECO:0000313" key="7">
    <source>
        <dbReference type="Proteomes" id="UP000231480"/>
    </source>
</evidence>
<dbReference type="Proteomes" id="UP000231480">
    <property type="component" value="Unassembled WGS sequence"/>
</dbReference>
<keyword evidence="5" id="KW-0030">Aminoacyl-tRNA synthetase</keyword>
<dbReference type="EMBL" id="PCRH01000058">
    <property type="protein sequence ID" value="PIP16958.1"/>
    <property type="molecule type" value="Genomic_DNA"/>
</dbReference>
<organism evidence="6 7">
    <name type="scientific">Candidatus Portnoybacteria bacterium CG23_combo_of_CG06-09_8_20_14_all_37_13</name>
    <dbReference type="NCBI Taxonomy" id="1974819"/>
    <lineage>
        <taxon>Bacteria</taxon>
        <taxon>Candidatus Portnoyibacteriota</taxon>
    </lineage>
</organism>
<protein>
    <submittedName>
        <fullName evidence="6">Tryptophan--tRNA ligase</fullName>
        <ecNumber evidence="6">6.1.1.2</ecNumber>
    </submittedName>
</protein>
<accession>A0A2G9YCJ8</accession>
<dbReference type="GO" id="GO:0004830">
    <property type="term" value="F:tryptophan-tRNA ligase activity"/>
    <property type="evidence" value="ECO:0007669"/>
    <property type="project" value="UniProtKB-EC"/>
</dbReference>
<dbReference type="Gene3D" id="3.40.50.620">
    <property type="entry name" value="HUPs"/>
    <property type="match status" value="1"/>
</dbReference>
<evidence type="ECO:0000256" key="2">
    <source>
        <dbReference type="ARBA" id="ARBA00022741"/>
    </source>
</evidence>
<feature type="non-terminal residue" evidence="6">
    <location>
        <position position="37"/>
    </location>
</feature>
<proteinExistence type="predicted"/>
<dbReference type="GO" id="GO:0006418">
    <property type="term" value="P:tRNA aminoacylation for protein translation"/>
    <property type="evidence" value="ECO:0007669"/>
    <property type="project" value="InterPro"/>
</dbReference>
<keyword evidence="3" id="KW-0067">ATP-binding</keyword>
<dbReference type="GO" id="GO:0005524">
    <property type="term" value="F:ATP binding"/>
    <property type="evidence" value="ECO:0007669"/>
    <property type="project" value="UniProtKB-KW"/>
</dbReference>
<evidence type="ECO:0000256" key="1">
    <source>
        <dbReference type="ARBA" id="ARBA00022598"/>
    </source>
</evidence>
<evidence type="ECO:0000256" key="4">
    <source>
        <dbReference type="ARBA" id="ARBA00022917"/>
    </source>
</evidence>
<dbReference type="SUPFAM" id="SSF52374">
    <property type="entry name" value="Nucleotidylyl transferase"/>
    <property type="match status" value="1"/>
</dbReference>
<dbReference type="InterPro" id="IPR014729">
    <property type="entry name" value="Rossmann-like_a/b/a_fold"/>
</dbReference>
<keyword evidence="2" id="KW-0547">Nucleotide-binding</keyword>
<comment type="caution">
    <text evidence="6">The sequence shown here is derived from an EMBL/GenBank/DDBJ whole genome shotgun (WGS) entry which is preliminary data.</text>
</comment>
<dbReference type="EC" id="6.1.1.2" evidence="6"/>
<sequence>MQRLVSGIRPTEKVHIGNYLGALANWVKLQDKYECFF</sequence>
<dbReference type="PROSITE" id="PS00178">
    <property type="entry name" value="AA_TRNA_LIGASE_I"/>
    <property type="match status" value="1"/>
</dbReference>